<evidence type="ECO:0000259" key="1">
    <source>
        <dbReference type="Pfam" id="PF12781"/>
    </source>
</evidence>
<name>A0A3S5CQ89_9PLAT</name>
<dbReference type="Proteomes" id="UP000784294">
    <property type="component" value="Unassembled WGS sequence"/>
</dbReference>
<comment type="caution">
    <text evidence="2">The sequence shown here is derived from an EMBL/GenBank/DDBJ whole genome shotgun (WGS) entry which is preliminary data.</text>
</comment>
<dbReference type="InterPro" id="IPR035706">
    <property type="entry name" value="AAA_9"/>
</dbReference>
<proteinExistence type="predicted"/>
<dbReference type="EMBL" id="CAAALY010088326">
    <property type="protein sequence ID" value="VEL27591.1"/>
    <property type="molecule type" value="Genomic_DNA"/>
</dbReference>
<dbReference type="GO" id="GO:0045505">
    <property type="term" value="F:dynein intermediate chain binding"/>
    <property type="evidence" value="ECO:0007669"/>
    <property type="project" value="InterPro"/>
</dbReference>
<dbReference type="AlphaFoldDB" id="A0A3S5CQ89"/>
<dbReference type="Pfam" id="PF12781">
    <property type="entry name" value="AAA_9"/>
    <property type="match status" value="1"/>
</dbReference>
<dbReference type="InterPro" id="IPR026983">
    <property type="entry name" value="DHC"/>
</dbReference>
<dbReference type="GO" id="GO:0030286">
    <property type="term" value="C:dynein complex"/>
    <property type="evidence" value="ECO:0007669"/>
    <property type="project" value="InterPro"/>
</dbReference>
<evidence type="ECO:0000313" key="3">
    <source>
        <dbReference type="Proteomes" id="UP000784294"/>
    </source>
</evidence>
<accession>A0A3S5CQ89</accession>
<evidence type="ECO:0000313" key="2">
    <source>
        <dbReference type="EMBL" id="VEL27591.1"/>
    </source>
</evidence>
<feature type="domain" description="Dynein heavy chain ATP-binding dynein motor region" evidence="1">
    <location>
        <begin position="9"/>
        <end position="58"/>
    </location>
</feature>
<reference evidence="2" key="1">
    <citation type="submission" date="2018-11" db="EMBL/GenBank/DDBJ databases">
        <authorList>
            <consortium name="Pathogen Informatics"/>
        </authorList>
    </citation>
    <scope>NUCLEOTIDE SEQUENCE</scope>
</reference>
<dbReference type="GO" id="GO:0007018">
    <property type="term" value="P:microtubule-based movement"/>
    <property type="evidence" value="ECO:0007669"/>
    <property type="project" value="InterPro"/>
</dbReference>
<gene>
    <name evidence="2" type="ORF">PXEA_LOCUS21031</name>
</gene>
<dbReference type="PANTHER" id="PTHR22878">
    <property type="entry name" value="DYNEIN HEAVY CHAIN 6, AXONEMAL-LIKE-RELATED"/>
    <property type="match status" value="1"/>
</dbReference>
<dbReference type="OrthoDB" id="10251809at2759"/>
<sequence>MLFTYTSACVISSSENKRVLKELEDRLLLELSTQTGNILDNWELIATLEDTKAKAVDVFRQLTQAEVISKDVERQRDGYRPAARFVGKA</sequence>
<dbReference type="Gene3D" id="6.10.140.1060">
    <property type="match status" value="1"/>
</dbReference>
<dbReference type="GO" id="GO:0051959">
    <property type="term" value="F:dynein light intermediate chain binding"/>
    <property type="evidence" value="ECO:0007669"/>
    <property type="project" value="InterPro"/>
</dbReference>
<protein>
    <recommendedName>
        <fullName evidence="1">Dynein heavy chain ATP-binding dynein motor region domain-containing protein</fullName>
    </recommendedName>
</protein>
<organism evidence="2 3">
    <name type="scientific">Protopolystoma xenopodis</name>
    <dbReference type="NCBI Taxonomy" id="117903"/>
    <lineage>
        <taxon>Eukaryota</taxon>
        <taxon>Metazoa</taxon>
        <taxon>Spiralia</taxon>
        <taxon>Lophotrochozoa</taxon>
        <taxon>Platyhelminthes</taxon>
        <taxon>Monogenea</taxon>
        <taxon>Polyopisthocotylea</taxon>
        <taxon>Polystomatidea</taxon>
        <taxon>Polystomatidae</taxon>
        <taxon>Protopolystoma</taxon>
    </lineage>
</organism>
<keyword evidence="3" id="KW-1185">Reference proteome</keyword>